<sequence length="280" mass="31093">MPDLWCPPPRRPVSFPGAGDFSFFPYLVFVFPSWLFSYSPAICSTDLEFDGGLYFCSDRGGAEVAGGRRISGTAASRVKGNFRDGSALRVCWVSPAVVFKLYSSDLNIEMEVRSCVSVPVSRISDGWCLGLEERWLVGWMFREFPARGKALVSPPTSVACGCDSFSRIGSSMAILEEGRMALHCEHVELRQRHKVSLKSCCFSGSQRQNMRRFKLHRLVNEGVWVSVVSCFKVEHSQCRITVSPGSFALSPLDGDLNSRCCQDLNSTFGIFGSSLVLWSY</sequence>
<evidence type="ECO:0000313" key="2">
    <source>
        <dbReference type="Proteomes" id="UP000712600"/>
    </source>
</evidence>
<gene>
    <name evidence="1" type="ORF">F2Q69_00020598</name>
</gene>
<protein>
    <submittedName>
        <fullName evidence="1">Uncharacterized protein</fullName>
    </submittedName>
</protein>
<dbReference type="Proteomes" id="UP000712600">
    <property type="component" value="Unassembled WGS sequence"/>
</dbReference>
<comment type="caution">
    <text evidence="1">The sequence shown here is derived from an EMBL/GenBank/DDBJ whole genome shotgun (WGS) entry which is preliminary data.</text>
</comment>
<name>A0A8S9PZX1_BRACR</name>
<accession>A0A8S9PZX1</accession>
<reference evidence="1" key="1">
    <citation type="submission" date="2019-12" db="EMBL/GenBank/DDBJ databases">
        <title>Genome sequencing and annotation of Brassica cretica.</title>
        <authorList>
            <person name="Studholme D.J."/>
            <person name="Sarris P."/>
        </authorList>
    </citation>
    <scope>NUCLEOTIDE SEQUENCE</scope>
    <source>
        <strain evidence="1">PFS-109/04</strain>
        <tissue evidence="1">Leaf</tissue>
    </source>
</reference>
<proteinExistence type="predicted"/>
<organism evidence="1 2">
    <name type="scientific">Brassica cretica</name>
    <name type="common">Mustard</name>
    <dbReference type="NCBI Taxonomy" id="69181"/>
    <lineage>
        <taxon>Eukaryota</taxon>
        <taxon>Viridiplantae</taxon>
        <taxon>Streptophyta</taxon>
        <taxon>Embryophyta</taxon>
        <taxon>Tracheophyta</taxon>
        <taxon>Spermatophyta</taxon>
        <taxon>Magnoliopsida</taxon>
        <taxon>eudicotyledons</taxon>
        <taxon>Gunneridae</taxon>
        <taxon>Pentapetalae</taxon>
        <taxon>rosids</taxon>
        <taxon>malvids</taxon>
        <taxon>Brassicales</taxon>
        <taxon>Brassicaceae</taxon>
        <taxon>Brassiceae</taxon>
        <taxon>Brassica</taxon>
    </lineage>
</organism>
<dbReference type="EMBL" id="QGKX02001290">
    <property type="protein sequence ID" value="KAF3537105.1"/>
    <property type="molecule type" value="Genomic_DNA"/>
</dbReference>
<dbReference type="AlphaFoldDB" id="A0A8S9PZX1"/>
<evidence type="ECO:0000313" key="1">
    <source>
        <dbReference type="EMBL" id="KAF3537105.1"/>
    </source>
</evidence>